<sequence>MFDIERTPISLTIARMAELIDAVTTANHRMLGPIINDITQFHSRAVPAISVHDYLERVAKFVCLENDSLIAVLVYLDRVTRAQIHRPALALSPFNIHRLLITAIVIAHKFNSDIFFNNARYAKVGGIPLAEMNQLELELLFLARFDLKIDAPEMQRIGEWLTAPRSTMTLALGVSSASQHRQQAMCILSTYHADVALARQAELCRLEYPTPAMDPMTAGNGGASVPLLDLAASLEGISSVPRNIPNQHCVPSTRQSGASIELRTPSSLNASCPPTTPPSRWCPNCDINQLGGQYLCPHSAEGGSQPRLYSASAAAGDSFDSGVAWPDNCAYSPSVPENPMLECALLTQKRRRIVQPLGVHPALTVPPVTSGGGVSTTLDVSASGLAPHTVNAADN</sequence>
<evidence type="ECO:0000313" key="2">
    <source>
        <dbReference type="Proteomes" id="UP001139981"/>
    </source>
</evidence>
<protein>
    <submittedName>
        <fullName evidence="1">Cyclin-like protein interacting with PHO85</fullName>
    </submittedName>
</protein>
<organism evidence="1 2">
    <name type="scientific">Coemansia aciculifera</name>
    <dbReference type="NCBI Taxonomy" id="417176"/>
    <lineage>
        <taxon>Eukaryota</taxon>
        <taxon>Fungi</taxon>
        <taxon>Fungi incertae sedis</taxon>
        <taxon>Zoopagomycota</taxon>
        <taxon>Kickxellomycotina</taxon>
        <taxon>Kickxellomycetes</taxon>
        <taxon>Kickxellales</taxon>
        <taxon>Kickxellaceae</taxon>
        <taxon>Coemansia</taxon>
    </lineage>
</organism>
<gene>
    <name evidence="1" type="primary">PCL7_1</name>
    <name evidence="1" type="ORF">IWW38_002122</name>
</gene>
<evidence type="ECO:0000313" key="1">
    <source>
        <dbReference type="EMBL" id="KAJ2896058.1"/>
    </source>
</evidence>
<name>A0ACC1M5C3_9FUNG</name>
<reference evidence="1" key="1">
    <citation type="submission" date="2022-07" db="EMBL/GenBank/DDBJ databases">
        <title>Phylogenomic reconstructions and comparative analyses of Kickxellomycotina fungi.</title>
        <authorList>
            <person name="Reynolds N.K."/>
            <person name="Stajich J.E."/>
            <person name="Barry K."/>
            <person name="Grigoriev I.V."/>
            <person name="Crous P."/>
            <person name="Smith M.E."/>
        </authorList>
    </citation>
    <scope>NUCLEOTIDE SEQUENCE</scope>
    <source>
        <strain evidence="1">CBS 190363</strain>
    </source>
</reference>
<dbReference type="EMBL" id="JANBVB010000228">
    <property type="protein sequence ID" value="KAJ2896058.1"/>
    <property type="molecule type" value="Genomic_DNA"/>
</dbReference>
<dbReference type="Proteomes" id="UP001139981">
    <property type="component" value="Unassembled WGS sequence"/>
</dbReference>
<keyword evidence="2" id="KW-1185">Reference proteome</keyword>
<accession>A0ACC1M5C3</accession>
<proteinExistence type="predicted"/>
<comment type="caution">
    <text evidence="1">The sequence shown here is derived from an EMBL/GenBank/DDBJ whole genome shotgun (WGS) entry which is preliminary data.</text>
</comment>